<proteinExistence type="inferred from homology"/>
<evidence type="ECO:0000256" key="11">
    <source>
        <dbReference type="ARBA" id="ARBA00023157"/>
    </source>
</evidence>
<keyword evidence="8" id="KW-1133">Transmembrane helix</keyword>
<comment type="caution">
    <text evidence="17">The sequence shown here is derived from an EMBL/GenBank/DDBJ whole genome shotgun (WGS) entry which is preliminary data.</text>
</comment>
<comment type="subcellular location">
    <subcellularLocation>
        <location evidence="1">Golgi apparatus membrane</location>
        <topology evidence="1">Single-pass type II membrane protein</topology>
    </subcellularLocation>
</comment>
<keyword evidence="11" id="KW-1015">Disulfide bond</keyword>
<gene>
    <name evidence="17" type="ORF">DNTS_003560</name>
</gene>
<evidence type="ECO:0000256" key="15">
    <source>
        <dbReference type="ARBA" id="ARBA00050664"/>
    </source>
</evidence>
<keyword evidence="10" id="KW-0472">Membrane</keyword>
<dbReference type="PANTHER" id="PTHR45941:SF5">
    <property type="entry name" value="ALPHA-N-ACETYLGALACTOSAMINIDE ALPHA-2,6-SIALYLTRANSFERASE 2"/>
    <property type="match status" value="1"/>
</dbReference>
<comment type="catalytic activity">
    <reaction evidence="13">
        <text>a beta-D-galactosyl-(1-&gt;3)-N-acetyl-alpha-D-galactosaminyl derivative + CMP-N-acetyl-beta-neuraminate = a beta-D-galactosyl-(1-&gt;3)-[N-acetyl-alpha-neuraminyl-(2-&gt;6)]-N-acetyl-alpha-D-galactosaminyl derivative + CMP + H(+)</text>
        <dbReference type="Rhea" id="RHEA:11136"/>
        <dbReference type="ChEBI" id="CHEBI:15378"/>
        <dbReference type="ChEBI" id="CHEBI:57812"/>
        <dbReference type="ChEBI" id="CHEBI:60377"/>
        <dbReference type="ChEBI" id="CHEBI:133470"/>
        <dbReference type="ChEBI" id="CHEBI:140764"/>
        <dbReference type="EC" id="2.4.3.3"/>
    </reaction>
    <physiologicalReaction direction="left-to-right" evidence="13">
        <dbReference type="Rhea" id="RHEA:11137"/>
    </physiologicalReaction>
</comment>
<dbReference type="GO" id="GO:0000139">
    <property type="term" value="C:Golgi membrane"/>
    <property type="evidence" value="ECO:0007669"/>
    <property type="project" value="UniProtKB-SubCell"/>
</dbReference>
<keyword evidence="4" id="KW-0328">Glycosyltransferase</keyword>
<keyword evidence="12" id="KW-0325">Glycoprotein</keyword>
<keyword evidence="9" id="KW-0333">Golgi apparatus</keyword>
<organism evidence="17 18">
    <name type="scientific">Danionella cerebrum</name>
    <dbReference type="NCBI Taxonomy" id="2873325"/>
    <lineage>
        <taxon>Eukaryota</taxon>
        <taxon>Metazoa</taxon>
        <taxon>Chordata</taxon>
        <taxon>Craniata</taxon>
        <taxon>Vertebrata</taxon>
        <taxon>Euteleostomi</taxon>
        <taxon>Actinopterygii</taxon>
        <taxon>Neopterygii</taxon>
        <taxon>Teleostei</taxon>
        <taxon>Ostariophysi</taxon>
        <taxon>Cypriniformes</taxon>
        <taxon>Danionidae</taxon>
        <taxon>Danioninae</taxon>
        <taxon>Danionella</taxon>
    </lineage>
</organism>
<evidence type="ECO:0000256" key="4">
    <source>
        <dbReference type="ARBA" id="ARBA00022676"/>
    </source>
</evidence>
<evidence type="ECO:0000256" key="7">
    <source>
        <dbReference type="ARBA" id="ARBA00022968"/>
    </source>
</evidence>
<evidence type="ECO:0000256" key="16">
    <source>
        <dbReference type="ARBA" id="ARBA00052285"/>
    </source>
</evidence>
<evidence type="ECO:0000256" key="14">
    <source>
        <dbReference type="ARBA" id="ARBA00039109"/>
    </source>
</evidence>
<dbReference type="InterPro" id="IPR001675">
    <property type="entry name" value="Glyco_trans_29"/>
</dbReference>
<keyword evidence="5" id="KW-0808">Transferase</keyword>
<dbReference type="OrthoDB" id="10264956at2759"/>
<evidence type="ECO:0000256" key="8">
    <source>
        <dbReference type="ARBA" id="ARBA00022989"/>
    </source>
</evidence>
<name>A0A553NJ22_9TELE</name>
<keyword evidence="6" id="KW-0812">Transmembrane</keyword>
<dbReference type="Pfam" id="PF00777">
    <property type="entry name" value="Glyco_transf_29"/>
    <property type="match status" value="2"/>
</dbReference>
<comment type="similarity">
    <text evidence="3">Belongs to the glycosyltransferase 29 family.</text>
</comment>
<reference evidence="17" key="2">
    <citation type="submission" date="2019-04" db="EMBL/GenBank/DDBJ databases">
        <authorList>
            <person name="Kadobianskyi M."/>
            <person name="Schulze L."/>
            <person name="Schuelke M."/>
            <person name="Judkewitz B."/>
        </authorList>
    </citation>
    <scope>NUCLEOTIDE SEQUENCE</scope>
    <source>
        <strain evidence="17">Bolton</strain>
        <tissue evidence="17">Whole-body</tissue>
    </source>
</reference>
<dbReference type="EMBL" id="SRMA01026912">
    <property type="protein sequence ID" value="TRY65451.1"/>
    <property type="molecule type" value="Genomic_DNA"/>
</dbReference>
<evidence type="ECO:0000256" key="5">
    <source>
        <dbReference type="ARBA" id="ARBA00022679"/>
    </source>
</evidence>
<dbReference type="EC" id="2.4.3.3" evidence="14"/>
<dbReference type="EMBL" id="SRMA01026912">
    <property type="protein sequence ID" value="TRY65450.1"/>
    <property type="molecule type" value="Genomic_DNA"/>
</dbReference>
<dbReference type="PANTHER" id="PTHR45941">
    <property type="entry name" value="ALPHA-N-ACETYLGALACTOSAMINIDE ALPHA-2,6-SIALYLTRANSFERASE 2-LIKE-RELATED"/>
    <property type="match status" value="1"/>
</dbReference>
<accession>A0A553NJ22</accession>
<comment type="catalytic activity">
    <reaction evidence="16">
        <text>a 3-O-[N-acetyl-alpha-D-galactosaminyl]-L-threonyl-[protein] + CMP-N-acetyl-beta-neuraminate = a 3-O-[N-acetyl-alpha-neuraminosyl-(2-&gt;6)-N-acetyl-alpha-D-galactosaminyl]-L-threonyl-[protein] + CMP + H(+)</text>
        <dbReference type="Rhea" id="RHEA:81643"/>
        <dbReference type="Rhea" id="RHEA-COMP:11689"/>
        <dbReference type="Rhea" id="RHEA-COMP:19720"/>
        <dbReference type="ChEBI" id="CHEBI:15378"/>
        <dbReference type="ChEBI" id="CHEBI:57812"/>
        <dbReference type="ChEBI" id="CHEBI:60377"/>
        <dbReference type="ChEBI" id="CHEBI:87075"/>
        <dbReference type="ChEBI" id="CHEBI:231970"/>
    </reaction>
    <physiologicalReaction direction="left-to-right" evidence="16">
        <dbReference type="Rhea" id="RHEA:81644"/>
    </physiologicalReaction>
</comment>
<dbReference type="GO" id="GO:0001665">
    <property type="term" value="F:alpha-N-acetylgalactosaminide alpha-2,6-sialyltransferase activity"/>
    <property type="evidence" value="ECO:0007669"/>
    <property type="project" value="UniProtKB-EC"/>
</dbReference>
<evidence type="ECO:0000256" key="2">
    <source>
        <dbReference type="ARBA" id="ARBA00004922"/>
    </source>
</evidence>
<dbReference type="AlphaFoldDB" id="A0A553NJ22"/>
<keyword evidence="18" id="KW-1185">Reference proteome</keyword>
<sequence length="361" mass="41675">MGWFFPHVSRSVYEAEALQVFSGSFSLLPLLELAGNGIDWGRVPASKNLFFLPSELPPGLLLLWAEMKLEESWVELDAAEQEVVPDCSLQNIIKKNDCLNKEFNFLVPVLNWRDSLAHWQKLQNQPLPYGWKNQSFEDIEKTLSLLSYWANSRLFERKTSDQCVRCAVVGNGGILKGSKQGRDIDSHDYVFRFVFQALFLDISYIFIPAETRDYVMVASAIQRITVPSGFDKGIRPSELFGYDPDVRQLKMLHPSFIHYVTQRFLNSSRLINYRDVYMPSTGALVLLAALHVCDQVSAYGFITDNYNDFSDHYYDQVKKPVIFYANHDFEMEGKLWKHLHALNVLWLYQREMADNVIFGNP</sequence>
<evidence type="ECO:0000256" key="6">
    <source>
        <dbReference type="ARBA" id="ARBA00022692"/>
    </source>
</evidence>
<dbReference type="InterPro" id="IPR038578">
    <property type="entry name" value="GT29-like_sf"/>
</dbReference>
<evidence type="ECO:0000313" key="18">
    <source>
        <dbReference type="Proteomes" id="UP000316079"/>
    </source>
</evidence>
<dbReference type="Gene3D" id="3.90.1480.20">
    <property type="entry name" value="Glycosyl transferase family 29"/>
    <property type="match status" value="2"/>
</dbReference>
<evidence type="ECO:0000256" key="3">
    <source>
        <dbReference type="ARBA" id="ARBA00006003"/>
    </source>
</evidence>
<comment type="catalytic activity">
    <reaction evidence="15">
        <text>a 3-O-[N-acetyl-alpha-neuraminyl-(2-&gt;3)-beta-D-galactosyl-(1-&gt;3)-N-acetyl-alpha-D-galactosaminyl]-L-threonyl-[protein] + CMP-N-acetyl-beta-neuraminate = a 3-O-{alpha-Neu5Ac-(2-&gt;3)-beta-D-Gal-(1-&gt;3)-[alpha-Neu5Ac-(2-&gt;6)]-alpha-D-GalNAc}-L-threonyl-[protein] + CMP + H(+)</text>
        <dbReference type="Rhea" id="RHEA:81659"/>
        <dbReference type="Rhea" id="RHEA-COMP:14417"/>
        <dbReference type="Rhea" id="RHEA-COMP:16763"/>
        <dbReference type="ChEBI" id="CHEBI:15378"/>
        <dbReference type="ChEBI" id="CHEBI:57812"/>
        <dbReference type="ChEBI" id="CHEBI:60377"/>
        <dbReference type="ChEBI" id="CHEBI:139598"/>
        <dbReference type="ChEBI" id="CHEBI:156398"/>
    </reaction>
    <physiologicalReaction direction="left-to-right" evidence="15">
        <dbReference type="Rhea" id="RHEA:81660"/>
    </physiologicalReaction>
</comment>
<comment type="pathway">
    <text evidence="2">Protein modification; protein glycosylation.</text>
</comment>
<evidence type="ECO:0000256" key="1">
    <source>
        <dbReference type="ARBA" id="ARBA00004323"/>
    </source>
</evidence>
<keyword evidence="7" id="KW-0735">Signal-anchor</keyword>
<evidence type="ECO:0000256" key="12">
    <source>
        <dbReference type="ARBA" id="ARBA00023180"/>
    </source>
</evidence>
<reference evidence="17 18" key="1">
    <citation type="journal article" date="2019" name="Sci. Data">
        <title>Hybrid genome assembly and annotation of Danionella translucida.</title>
        <authorList>
            <person name="Kadobianskyi M."/>
            <person name="Schulze L."/>
            <person name="Schuelke M."/>
            <person name="Judkewitz B."/>
        </authorList>
    </citation>
    <scope>NUCLEOTIDE SEQUENCE [LARGE SCALE GENOMIC DNA]</scope>
    <source>
        <strain evidence="17 18">Bolton</strain>
    </source>
</reference>
<protein>
    <recommendedName>
        <fullName evidence="14">alpha-N-acetylgalactosaminide alpha-2,6-sialyltransferase</fullName>
        <ecNumber evidence="14">2.4.3.3</ecNumber>
    </recommendedName>
</protein>
<evidence type="ECO:0000256" key="9">
    <source>
        <dbReference type="ARBA" id="ARBA00023034"/>
    </source>
</evidence>
<evidence type="ECO:0000256" key="13">
    <source>
        <dbReference type="ARBA" id="ARBA00036348"/>
    </source>
</evidence>
<dbReference type="Proteomes" id="UP000316079">
    <property type="component" value="Unassembled WGS sequence"/>
</dbReference>
<dbReference type="GO" id="GO:0006493">
    <property type="term" value="P:protein O-linked glycosylation"/>
    <property type="evidence" value="ECO:0007669"/>
    <property type="project" value="TreeGrafter"/>
</dbReference>
<dbReference type="STRING" id="623744.A0A553NJ22"/>
<evidence type="ECO:0000256" key="10">
    <source>
        <dbReference type="ARBA" id="ARBA00023136"/>
    </source>
</evidence>
<evidence type="ECO:0000313" key="17">
    <source>
        <dbReference type="EMBL" id="TRY65451.1"/>
    </source>
</evidence>